<accession>A0A0W0TRF6</accession>
<evidence type="ECO:0000313" key="4">
    <source>
        <dbReference type="Proteomes" id="UP000054773"/>
    </source>
</evidence>
<dbReference type="RefSeq" id="WP_058526409.1">
    <property type="nucleotide sequence ID" value="NZ_CAAAHY010000039.1"/>
</dbReference>
<evidence type="ECO:0000256" key="1">
    <source>
        <dbReference type="SAM" id="SignalP"/>
    </source>
</evidence>
<dbReference type="AlphaFoldDB" id="A0A0W0TRF6"/>
<sequence>MKKLFALIPLLFSAATFANDSDNIWYNIQVLYNFTSELRQLTQSLRADLTSLQAKVDALPKPIHYSAGDGIEINGSVIQAKVARHFIGEEYRGGIVFYVDESGQHGLIASKRDALDKGISWRNGDSGNKITNAQGDGIGAGETNTRLIISQQTADNQQGTFAALVAANFMVLGDGVTPCKTPVAPDAVCYGDWYLPSAYELQLLYQNLQSNNLSSFAPEFYWSSTEAGVSKAWLVNFSSGEVVSGKKASTLGKVRAVSNF</sequence>
<gene>
    <name evidence="3" type="primary">lvrE</name>
    <name evidence="3" type="ORF">Lery_1266</name>
</gene>
<dbReference type="EMBL" id="LNYA01000023">
    <property type="protein sequence ID" value="KTC98212.1"/>
    <property type="molecule type" value="Genomic_DNA"/>
</dbReference>
<name>A0A0W0TRF6_LEGER</name>
<dbReference type="InterPro" id="IPR011460">
    <property type="entry name" value="Lcl_C"/>
</dbReference>
<dbReference type="Proteomes" id="UP000054773">
    <property type="component" value="Unassembled WGS sequence"/>
</dbReference>
<feature type="domain" description="Lcl C-terminal" evidence="2">
    <location>
        <begin position="187"/>
        <end position="257"/>
    </location>
</feature>
<evidence type="ECO:0000259" key="2">
    <source>
        <dbReference type="Pfam" id="PF07603"/>
    </source>
</evidence>
<protein>
    <submittedName>
        <fullName evidence="3">Legionella vir region protein</fullName>
    </submittedName>
</protein>
<dbReference type="PATRIC" id="fig|448.7.peg.1324"/>
<reference evidence="3 4" key="1">
    <citation type="submission" date="2015-11" db="EMBL/GenBank/DDBJ databases">
        <title>Genomic analysis of 38 Legionella species identifies large and diverse effector repertoires.</title>
        <authorList>
            <person name="Burstein D."/>
            <person name="Amaro F."/>
            <person name="Zusman T."/>
            <person name="Lifshitz Z."/>
            <person name="Cohen O."/>
            <person name="Gilbert J.A."/>
            <person name="Pupko T."/>
            <person name="Shuman H.A."/>
            <person name="Segal G."/>
        </authorList>
    </citation>
    <scope>NUCLEOTIDE SEQUENCE [LARGE SCALE GENOMIC DNA]</scope>
    <source>
        <strain evidence="3 4">SE-32A-C8</strain>
    </source>
</reference>
<dbReference type="Pfam" id="PF07603">
    <property type="entry name" value="Lcl_C"/>
    <property type="match status" value="1"/>
</dbReference>
<dbReference type="OrthoDB" id="5573519at2"/>
<keyword evidence="1" id="KW-0732">Signal</keyword>
<feature type="signal peptide" evidence="1">
    <location>
        <begin position="1"/>
        <end position="18"/>
    </location>
</feature>
<keyword evidence="4" id="KW-1185">Reference proteome</keyword>
<dbReference type="STRING" id="448.Lery_1266"/>
<organism evidence="3 4">
    <name type="scientific">Legionella erythra</name>
    <dbReference type="NCBI Taxonomy" id="448"/>
    <lineage>
        <taxon>Bacteria</taxon>
        <taxon>Pseudomonadati</taxon>
        <taxon>Pseudomonadota</taxon>
        <taxon>Gammaproteobacteria</taxon>
        <taxon>Legionellales</taxon>
        <taxon>Legionellaceae</taxon>
        <taxon>Legionella</taxon>
    </lineage>
</organism>
<evidence type="ECO:0000313" key="3">
    <source>
        <dbReference type="EMBL" id="KTC98212.1"/>
    </source>
</evidence>
<comment type="caution">
    <text evidence="3">The sequence shown here is derived from an EMBL/GenBank/DDBJ whole genome shotgun (WGS) entry which is preliminary data.</text>
</comment>
<feature type="chain" id="PRO_5006913308" evidence="1">
    <location>
        <begin position="19"/>
        <end position="260"/>
    </location>
</feature>
<proteinExistence type="predicted"/>